<dbReference type="RefSeq" id="WP_345412128.1">
    <property type="nucleotide sequence ID" value="NZ_BAABGT010000007.1"/>
</dbReference>
<dbReference type="EMBL" id="BAABGT010000007">
    <property type="protein sequence ID" value="GAA4536891.1"/>
    <property type="molecule type" value="Genomic_DNA"/>
</dbReference>
<dbReference type="PANTHER" id="PTHR11012">
    <property type="entry name" value="PROTEIN KINASE-LIKE DOMAIN-CONTAINING"/>
    <property type="match status" value="1"/>
</dbReference>
<evidence type="ECO:0000313" key="3">
    <source>
        <dbReference type="EMBL" id="GAA4536891.1"/>
    </source>
</evidence>
<reference evidence="4" key="1">
    <citation type="journal article" date="2019" name="Int. J. Syst. Evol. Microbiol.">
        <title>The Global Catalogue of Microorganisms (GCM) 10K type strain sequencing project: providing services to taxonomists for standard genome sequencing and annotation.</title>
        <authorList>
            <consortium name="The Broad Institute Genomics Platform"/>
            <consortium name="The Broad Institute Genome Sequencing Center for Infectious Disease"/>
            <person name="Wu L."/>
            <person name="Ma J."/>
        </authorList>
    </citation>
    <scope>NUCLEOTIDE SEQUENCE [LARGE SCALE GENOMIC DNA]</scope>
    <source>
        <strain evidence="4">JCM 17906</strain>
    </source>
</reference>
<dbReference type="PROSITE" id="PS00107">
    <property type="entry name" value="PROTEIN_KINASE_ATP"/>
    <property type="match status" value="1"/>
</dbReference>
<dbReference type="Gene3D" id="3.90.1200.10">
    <property type="match status" value="1"/>
</dbReference>
<organism evidence="3 4">
    <name type="scientific">Pseudonocardia xishanensis</name>
    <dbReference type="NCBI Taxonomy" id="630995"/>
    <lineage>
        <taxon>Bacteria</taxon>
        <taxon>Bacillati</taxon>
        <taxon>Actinomycetota</taxon>
        <taxon>Actinomycetes</taxon>
        <taxon>Pseudonocardiales</taxon>
        <taxon>Pseudonocardiaceae</taxon>
        <taxon>Pseudonocardia</taxon>
    </lineage>
</organism>
<dbReference type="PANTHER" id="PTHR11012:SF30">
    <property type="entry name" value="PROTEIN KINASE-LIKE DOMAIN-CONTAINING"/>
    <property type="match status" value="1"/>
</dbReference>
<dbReference type="InterPro" id="IPR002575">
    <property type="entry name" value="Aminoglycoside_PTrfase"/>
</dbReference>
<evidence type="ECO:0000313" key="4">
    <source>
        <dbReference type="Proteomes" id="UP001501598"/>
    </source>
</evidence>
<dbReference type="InterPro" id="IPR015897">
    <property type="entry name" value="CHK_kinase-like"/>
</dbReference>
<keyword evidence="4" id="KW-1185">Reference proteome</keyword>
<keyword evidence="1" id="KW-0067">ATP-binding</keyword>
<dbReference type="Pfam" id="PF01636">
    <property type="entry name" value="APH"/>
    <property type="match status" value="1"/>
</dbReference>
<dbReference type="InterPro" id="IPR011009">
    <property type="entry name" value="Kinase-like_dom_sf"/>
</dbReference>
<dbReference type="InterPro" id="IPR017441">
    <property type="entry name" value="Protein_kinase_ATP_BS"/>
</dbReference>
<protein>
    <recommendedName>
        <fullName evidence="2">CHK kinase-like domain-containing protein</fullName>
    </recommendedName>
</protein>
<proteinExistence type="predicted"/>
<feature type="domain" description="CHK kinase-like" evidence="2">
    <location>
        <begin position="122"/>
        <end position="292"/>
    </location>
</feature>
<evidence type="ECO:0000256" key="1">
    <source>
        <dbReference type="PROSITE-ProRule" id="PRU10141"/>
    </source>
</evidence>
<comment type="caution">
    <text evidence="3">The sequence shown here is derived from an EMBL/GenBank/DDBJ whole genome shotgun (WGS) entry which is preliminary data.</text>
</comment>
<dbReference type="SUPFAM" id="SSF56112">
    <property type="entry name" value="Protein kinase-like (PK-like)"/>
    <property type="match status" value="1"/>
</dbReference>
<gene>
    <name evidence="3" type="ORF">GCM10023175_04420</name>
</gene>
<dbReference type="Proteomes" id="UP001501598">
    <property type="component" value="Unassembled WGS sequence"/>
</dbReference>
<dbReference type="SMART" id="SM00587">
    <property type="entry name" value="CHK"/>
    <property type="match status" value="1"/>
</dbReference>
<evidence type="ECO:0000259" key="2">
    <source>
        <dbReference type="SMART" id="SM00587"/>
    </source>
</evidence>
<feature type="binding site" evidence="1">
    <location>
        <position position="69"/>
    </location>
    <ligand>
        <name>ATP</name>
        <dbReference type="ChEBI" id="CHEBI:30616"/>
    </ligand>
</feature>
<keyword evidence="1" id="KW-0547">Nucleotide-binding</keyword>
<sequence>MAAIDTNTAAVMGSPVGEPDELTSEWLSAALRRDIADVSGVARIGTGQMSRTYRVGYDGSDGAQTVIAKLPANDADSLATARHTDIYLREVSFYRELAPQCHDAVAQCHFSAHDPETNLFTLLLEDVPGATVIDQLEGCDLPTARRVVTTIAAVQGAVLDSEAVHQAPWLNRATPFSQQLFGSVLPGFKDRYADSIDPQTELVLDRFGASLDWWNAHLEGPRGVQHGDCRLDNILLSPNRCALVDWQTAVAGSPLADLAYFMGGSMTVEVRRRHERELVDQFHAELTQASGLEVSVEWCHEEYRRRAFLGVMMAVIGAMTAGRTPRGDQLFRTMLDRHTAHVLECDALDLLPRG</sequence>
<name>A0ABP8RES9_9PSEU</name>
<accession>A0ABP8RES9</accession>